<dbReference type="EnsemblPlants" id="AES86403">
    <property type="protein sequence ID" value="AES86403"/>
    <property type="gene ID" value="MTR_4g006610"/>
</dbReference>
<name>G7JD89_MEDTR</name>
<dbReference type="EMBL" id="CM001220">
    <property type="protein sequence ID" value="AES86403.1"/>
    <property type="molecule type" value="Genomic_DNA"/>
</dbReference>
<reference evidence="2" key="5">
    <citation type="journal article" date="2018" name="Nat. Plants">
        <title>Whole-genome landscape of Medicago truncatula symbiotic genes.</title>
        <authorList>
            <person name="Pecrix Y."/>
            <person name="Gamas P."/>
            <person name="Carrere S."/>
        </authorList>
    </citation>
    <scope>NUCLEOTIDE SEQUENCE</scope>
    <source>
        <tissue evidence="2">Leaves</tissue>
    </source>
</reference>
<reference evidence="5" key="4">
    <citation type="journal article" date="2018" name="Nat. Plants">
        <title>Whole-genome landscape of Medicago truncatula symbiotic genes.</title>
        <authorList>
            <person name="Pecrix Y."/>
            <person name="Staton S.E."/>
            <person name="Sallet E."/>
            <person name="Lelandais-Briere C."/>
            <person name="Moreau S."/>
            <person name="Carrere S."/>
            <person name="Blein T."/>
            <person name="Jardinaud M.F."/>
            <person name="Latrasse D."/>
            <person name="Zouine M."/>
            <person name="Zahm M."/>
            <person name="Kreplak J."/>
            <person name="Mayjonade B."/>
            <person name="Satge C."/>
            <person name="Perez M."/>
            <person name="Cauet S."/>
            <person name="Marande W."/>
            <person name="Chantry-Darmon C."/>
            <person name="Lopez-Roques C."/>
            <person name="Bouchez O."/>
            <person name="Berard A."/>
            <person name="Debelle F."/>
            <person name="Munos S."/>
            <person name="Bendahmane A."/>
            <person name="Berges H."/>
            <person name="Niebel A."/>
            <person name="Buitink J."/>
            <person name="Frugier F."/>
            <person name="Benhamed M."/>
            <person name="Crespi M."/>
            <person name="Gouzy J."/>
            <person name="Gamas P."/>
        </authorList>
    </citation>
    <scope>NUCLEOTIDE SEQUENCE [LARGE SCALE GENOMIC DNA]</scope>
    <source>
        <strain evidence="5">cv. Jemalong A17</strain>
    </source>
</reference>
<dbReference type="Proteomes" id="UP000002051">
    <property type="component" value="Chromosome 4"/>
</dbReference>
<protein>
    <submittedName>
        <fullName evidence="1 3">Uncharacterized protein</fullName>
    </submittedName>
</protein>
<dbReference type="Proteomes" id="UP000265566">
    <property type="component" value="Chromosome 4"/>
</dbReference>
<keyword evidence="4" id="KW-1185">Reference proteome</keyword>
<dbReference type="HOGENOM" id="CLU_2964319_0_0_1"/>
<dbReference type="AlphaFoldDB" id="G7JD89"/>
<dbReference type="Gramene" id="rna20215">
    <property type="protein sequence ID" value="RHN58315.1"/>
    <property type="gene ID" value="gene20215"/>
</dbReference>
<dbReference type="EMBL" id="PSQE01000004">
    <property type="protein sequence ID" value="RHN58315.1"/>
    <property type="molecule type" value="Genomic_DNA"/>
</dbReference>
<dbReference type="PaxDb" id="3880-AES86403"/>
<proteinExistence type="predicted"/>
<reference evidence="1 4" key="2">
    <citation type="journal article" date="2014" name="BMC Genomics">
        <title>An improved genome release (version Mt4.0) for the model legume Medicago truncatula.</title>
        <authorList>
            <person name="Tang H."/>
            <person name="Krishnakumar V."/>
            <person name="Bidwell S."/>
            <person name="Rosen B."/>
            <person name="Chan A."/>
            <person name="Zhou S."/>
            <person name="Gentzbittel L."/>
            <person name="Childs K.L."/>
            <person name="Yandell M."/>
            <person name="Gundlach H."/>
            <person name="Mayer K.F."/>
            <person name="Schwartz D.C."/>
            <person name="Town C.D."/>
        </authorList>
    </citation>
    <scope>GENOME REANNOTATION</scope>
    <source>
        <strain evidence="3 4">cv. Jemalong A17</strain>
    </source>
</reference>
<sequence length="59" mass="6766">MSKEVVFRHKISSSLAIHFRSPSCLNSCHLQPARFSQHLMGALKESHEQHEGTTKEYNN</sequence>
<accession>G7JD89</accession>
<reference evidence="3" key="3">
    <citation type="submission" date="2015-04" db="UniProtKB">
        <authorList>
            <consortium name="EnsemblPlants"/>
        </authorList>
    </citation>
    <scope>IDENTIFICATION</scope>
    <source>
        <strain evidence="3">cv. Jemalong A17</strain>
    </source>
</reference>
<evidence type="ECO:0000313" key="2">
    <source>
        <dbReference type="EMBL" id="RHN58315.1"/>
    </source>
</evidence>
<organism evidence="1 4">
    <name type="scientific">Medicago truncatula</name>
    <name type="common">Barrel medic</name>
    <name type="synonym">Medicago tribuloides</name>
    <dbReference type="NCBI Taxonomy" id="3880"/>
    <lineage>
        <taxon>Eukaryota</taxon>
        <taxon>Viridiplantae</taxon>
        <taxon>Streptophyta</taxon>
        <taxon>Embryophyta</taxon>
        <taxon>Tracheophyta</taxon>
        <taxon>Spermatophyta</taxon>
        <taxon>Magnoliopsida</taxon>
        <taxon>eudicotyledons</taxon>
        <taxon>Gunneridae</taxon>
        <taxon>Pentapetalae</taxon>
        <taxon>rosids</taxon>
        <taxon>fabids</taxon>
        <taxon>Fabales</taxon>
        <taxon>Fabaceae</taxon>
        <taxon>Papilionoideae</taxon>
        <taxon>50 kb inversion clade</taxon>
        <taxon>NPAAA clade</taxon>
        <taxon>Hologalegina</taxon>
        <taxon>IRL clade</taxon>
        <taxon>Trifolieae</taxon>
        <taxon>Medicago</taxon>
    </lineage>
</organism>
<reference evidence="1 4" key="1">
    <citation type="journal article" date="2011" name="Nature">
        <title>The Medicago genome provides insight into the evolution of rhizobial symbioses.</title>
        <authorList>
            <person name="Young N.D."/>
            <person name="Debelle F."/>
            <person name="Oldroyd G.E."/>
            <person name="Geurts R."/>
            <person name="Cannon S.B."/>
            <person name="Udvardi M.K."/>
            <person name="Benedito V.A."/>
            <person name="Mayer K.F."/>
            <person name="Gouzy J."/>
            <person name="Schoof H."/>
            <person name="Van de Peer Y."/>
            <person name="Proost S."/>
            <person name="Cook D.R."/>
            <person name="Meyers B.C."/>
            <person name="Spannagl M."/>
            <person name="Cheung F."/>
            <person name="De Mita S."/>
            <person name="Krishnakumar V."/>
            <person name="Gundlach H."/>
            <person name="Zhou S."/>
            <person name="Mudge J."/>
            <person name="Bharti A.K."/>
            <person name="Murray J.D."/>
            <person name="Naoumkina M.A."/>
            <person name="Rosen B."/>
            <person name="Silverstein K.A."/>
            <person name="Tang H."/>
            <person name="Rombauts S."/>
            <person name="Zhao P.X."/>
            <person name="Zhou P."/>
            <person name="Barbe V."/>
            <person name="Bardou P."/>
            <person name="Bechner M."/>
            <person name="Bellec A."/>
            <person name="Berger A."/>
            <person name="Berges H."/>
            <person name="Bidwell S."/>
            <person name="Bisseling T."/>
            <person name="Choisne N."/>
            <person name="Couloux A."/>
            <person name="Denny R."/>
            <person name="Deshpande S."/>
            <person name="Dai X."/>
            <person name="Doyle J.J."/>
            <person name="Dudez A.M."/>
            <person name="Farmer A.D."/>
            <person name="Fouteau S."/>
            <person name="Franken C."/>
            <person name="Gibelin C."/>
            <person name="Gish J."/>
            <person name="Goldstein S."/>
            <person name="Gonzalez A.J."/>
            <person name="Green P.J."/>
            <person name="Hallab A."/>
            <person name="Hartog M."/>
            <person name="Hua A."/>
            <person name="Humphray S.J."/>
            <person name="Jeong D.H."/>
            <person name="Jing Y."/>
            <person name="Jocker A."/>
            <person name="Kenton S.M."/>
            <person name="Kim D.J."/>
            <person name="Klee K."/>
            <person name="Lai H."/>
            <person name="Lang C."/>
            <person name="Lin S."/>
            <person name="Macmil S.L."/>
            <person name="Magdelenat G."/>
            <person name="Matthews L."/>
            <person name="McCorrison J."/>
            <person name="Monaghan E.L."/>
            <person name="Mun J.H."/>
            <person name="Najar F.Z."/>
            <person name="Nicholson C."/>
            <person name="Noirot C."/>
            <person name="O'Bleness M."/>
            <person name="Paule C.R."/>
            <person name="Poulain J."/>
            <person name="Prion F."/>
            <person name="Qin B."/>
            <person name="Qu C."/>
            <person name="Retzel E.F."/>
            <person name="Riddle C."/>
            <person name="Sallet E."/>
            <person name="Samain S."/>
            <person name="Samson N."/>
            <person name="Sanders I."/>
            <person name="Saurat O."/>
            <person name="Scarpelli C."/>
            <person name="Schiex T."/>
            <person name="Segurens B."/>
            <person name="Severin A.J."/>
            <person name="Sherrier D.J."/>
            <person name="Shi R."/>
            <person name="Sims S."/>
            <person name="Singer S.R."/>
            <person name="Sinharoy S."/>
            <person name="Sterck L."/>
            <person name="Viollet A."/>
            <person name="Wang B.B."/>
            <person name="Wang K."/>
            <person name="Wang M."/>
            <person name="Wang X."/>
            <person name="Warfsmann J."/>
            <person name="Weissenbach J."/>
            <person name="White D.D."/>
            <person name="White J.D."/>
            <person name="Wiley G.B."/>
            <person name="Wincker P."/>
            <person name="Xing Y."/>
            <person name="Yang L."/>
            <person name="Yao Z."/>
            <person name="Ying F."/>
            <person name="Zhai J."/>
            <person name="Zhou L."/>
            <person name="Zuber A."/>
            <person name="Denarie J."/>
            <person name="Dixon R.A."/>
            <person name="May G.D."/>
            <person name="Schwartz D.C."/>
            <person name="Rogers J."/>
            <person name="Quetier F."/>
            <person name="Town C.D."/>
            <person name="Roe B.A."/>
        </authorList>
    </citation>
    <scope>NUCLEOTIDE SEQUENCE [LARGE SCALE GENOMIC DNA]</scope>
    <source>
        <strain evidence="1">A17</strain>
        <strain evidence="3 4">cv. Jemalong A17</strain>
    </source>
</reference>
<evidence type="ECO:0000313" key="5">
    <source>
        <dbReference type="Proteomes" id="UP000265566"/>
    </source>
</evidence>
<evidence type="ECO:0000313" key="3">
    <source>
        <dbReference type="EnsemblPlants" id="AES86403"/>
    </source>
</evidence>
<gene>
    <name evidence="1" type="ordered locus">MTR_4g006610</name>
    <name evidence="2" type="ORF">MtrunA17_Chr4g0001101</name>
</gene>
<evidence type="ECO:0000313" key="4">
    <source>
        <dbReference type="Proteomes" id="UP000002051"/>
    </source>
</evidence>
<evidence type="ECO:0000313" key="1">
    <source>
        <dbReference type="EMBL" id="AES86403.1"/>
    </source>
</evidence>